<dbReference type="Gene3D" id="2.30.110.10">
    <property type="entry name" value="Electron Transport, Fmn-binding Protein, Chain A"/>
    <property type="match status" value="1"/>
</dbReference>
<evidence type="ECO:0008006" key="4">
    <source>
        <dbReference type="Google" id="ProtNLM"/>
    </source>
</evidence>
<dbReference type="Pfam" id="PF04075">
    <property type="entry name" value="F420H2_quin_red"/>
    <property type="match status" value="1"/>
</dbReference>
<dbReference type="Proteomes" id="UP000185696">
    <property type="component" value="Unassembled WGS sequence"/>
</dbReference>
<name>A0A7Z0WFG0_9PSEU</name>
<dbReference type="InterPro" id="IPR012349">
    <property type="entry name" value="Split_barrel_FMN-bd"/>
</dbReference>
<dbReference type="OrthoDB" id="5186446at2"/>
<accession>A0A7Z0WFG0</accession>
<keyword evidence="1" id="KW-0472">Membrane</keyword>
<gene>
    <name evidence="2" type="ORF">BLA60_33585</name>
</gene>
<proteinExistence type="predicted"/>
<dbReference type="AlphaFoldDB" id="A0A7Z0WFG0"/>
<dbReference type="NCBIfam" id="TIGR00026">
    <property type="entry name" value="hi_GC_TIGR00026"/>
    <property type="match status" value="1"/>
</dbReference>
<protein>
    <recommendedName>
        <fullName evidence="4">Deazaflavin-dependent oxidoreductase (Nitroreductase family)</fullName>
    </recommendedName>
</protein>
<feature type="transmembrane region" description="Helical" evidence="1">
    <location>
        <begin position="22"/>
        <end position="39"/>
    </location>
</feature>
<keyword evidence="3" id="KW-1185">Reference proteome</keyword>
<dbReference type="InterPro" id="IPR004378">
    <property type="entry name" value="F420H2_quin_Rdtase"/>
</dbReference>
<keyword evidence="1" id="KW-0812">Transmembrane</keyword>
<organism evidence="2 3">
    <name type="scientific">Actinophytocola xinjiangensis</name>
    <dbReference type="NCBI Taxonomy" id="485602"/>
    <lineage>
        <taxon>Bacteria</taxon>
        <taxon>Bacillati</taxon>
        <taxon>Actinomycetota</taxon>
        <taxon>Actinomycetes</taxon>
        <taxon>Pseudonocardiales</taxon>
        <taxon>Pseudonocardiaceae</taxon>
    </lineage>
</organism>
<evidence type="ECO:0000256" key="1">
    <source>
        <dbReference type="SAM" id="Phobius"/>
    </source>
</evidence>
<reference evidence="2 3" key="1">
    <citation type="submission" date="2016-12" db="EMBL/GenBank/DDBJ databases">
        <title>The draft genome sequence of Actinophytocola xinjiangensis.</title>
        <authorList>
            <person name="Wang W."/>
            <person name="Yuan L."/>
        </authorList>
    </citation>
    <scope>NUCLEOTIDE SEQUENCE [LARGE SCALE GENOMIC DNA]</scope>
    <source>
        <strain evidence="2 3">CGMCC 4.4663</strain>
    </source>
</reference>
<keyword evidence="1" id="KW-1133">Transmembrane helix</keyword>
<dbReference type="EMBL" id="MSIF01000024">
    <property type="protein sequence ID" value="OLF05989.1"/>
    <property type="molecule type" value="Genomic_DNA"/>
</dbReference>
<evidence type="ECO:0000313" key="2">
    <source>
        <dbReference type="EMBL" id="OLF05989.1"/>
    </source>
</evidence>
<dbReference type="GO" id="GO:0016491">
    <property type="term" value="F:oxidoreductase activity"/>
    <property type="evidence" value="ECO:0007669"/>
    <property type="project" value="InterPro"/>
</dbReference>
<comment type="caution">
    <text evidence="2">The sequence shown here is derived from an EMBL/GenBank/DDBJ whole genome shotgun (WGS) entry which is preliminary data.</text>
</comment>
<evidence type="ECO:0000313" key="3">
    <source>
        <dbReference type="Proteomes" id="UP000185696"/>
    </source>
</evidence>
<sequence length="148" mass="16839">MTKGPVVTTYRRSRALRVGDTIVGWLIWTGLVPNGYLLTTVGRRTGRERTTPVAVVAHEGRRWLVSPYGAVAWVFNARAHGSVVLRRRFTRREYTVRELPAQEAGPVLRRYYVLSAPSRPYINATKDSPVERFVAQAPRHPVFELTPR</sequence>